<gene>
    <name evidence="1" type="ORF">DMB68_18640</name>
</gene>
<dbReference type="EMBL" id="QJHL01000005">
    <property type="protein sequence ID" value="PXY43605.1"/>
    <property type="molecule type" value="Genomic_DNA"/>
</dbReference>
<reference evidence="1 2" key="1">
    <citation type="submission" date="2018-05" db="EMBL/GenBank/DDBJ databases">
        <title>Flavobacterium sp. strain IMCC34758, incomplete genome.</title>
        <authorList>
            <person name="Joung Y."/>
        </authorList>
    </citation>
    <scope>NUCLEOTIDE SEQUENCE [LARGE SCALE GENOMIC DNA]</scope>
    <source>
        <strain evidence="1 2">IMCC34758</strain>
    </source>
</reference>
<dbReference type="RefSeq" id="WP_110348148.1">
    <property type="nucleotide sequence ID" value="NZ_QJHL01000005.1"/>
</dbReference>
<evidence type="ECO:0000313" key="2">
    <source>
        <dbReference type="Proteomes" id="UP000247681"/>
    </source>
</evidence>
<dbReference type="Proteomes" id="UP000247681">
    <property type="component" value="Unassembled WGS sequence"/>
</dbReference>
<dbReference type="OrthoDB" id="9848907at2"/>
<keyword evidence="2" id="KW-1185">Reference proteome</keyword>
<accession>A0A2V4BX72</accession>
<sequence>MKLSDNTNILSTKIVQKKSFSVVKNYFKILDLERYLQNKRYLLSGECIYSDSILIIISSENEGYKKYLGTLEYESSIDTIIDVLKDVLIRNEKVPYVEYYFIIDKQDFLKNESLLYELFVMFNFSLIIGLKEKLTKNDLRIKLSKFSFYSVFNLKRWSGISNWQLFLDINHDCGILKYKSQS</sequence>
<organism evidence="1 2">
    <name type="scientific">Flavobacterium hydrophilum</name>
    <dbReference type="NCBI Taxonomy" id="2211445"/>
    <lineage>
        <taxon>Bacteria</taxon>
        <taxon>Pseudomonadati</taxon>
        <taxon>Bacteroidota</taxon>
        <taxon>Flavobacteriia</taxon>
        <taxon>Flavobacteriales</taxon>
        <taxon>Flavobacteriaceae</taxon>
        <taxon>Flavobacterium</taxon>
    </lineage>
</organism>
<proteinExistence type="predicted"/>
<name>A0A2V4BX72_9FLAO</name>
<protein>
    <submittedName>
        <fullName evidence="1">Uncharacterized protein</fullName>
    </submittedName>
</protein>
<comment type="caution">
    <text evidence="1">The sequence shown here is derived from an EMBL/GenBank/DDBJ whole genome shotgun (WGS) entry which is preliminary data.</text>
</comment>
<dbReference type="AlphaFoldDB" id="A0A2V4BX72"/>
<evidence type="ECO:0000313" key="1">
    <source>
        <dbReference type="EMBL" id="PXY43605.1"/>
    </source>
</evidence>